<dbReference type="PANTHER" id="PTHR43445">
    <property type="entry name" value="UDP-N-ACETYLMURAMATE--L-ALANINE LIGASE-RELATED"/>
    <property type="match status" value="1"/>
</dbReference>
<dbReference type="GO" id="GO:0008360">
    <property type="term" value="P:regulation of cell shape"/>
    <property type="evidence" value="ECO:0007669"/>
    <property type="project" value="UniProtKB-KW"/>
</dbReference>
<organism evidence="19 20">
    <name type="scientific">Cryomorpha ignava</name>
    <dbReference type="NCBI Taxonomy" id="101383"/>
    <lineage>
        <taxon>Bacteria</taxon>
        <taxon>Pseudomonadati</taxon>
        <taxon>Bacteroidota</taxon>
        <taxon>Flavobacteriia</taxon>
        <taxon>Flavobacteriales</taxon>
        <taxon>Cryomorphaceae</taxon>
        <taxon>Cryomorpha</taxon>
    </lineage>
</organism>
<evidence type="ECO:0000256" key="2">
    <source>
        <dbReference type="ARBA" id="ARBA00004752"/>
    </source>
</evidence>
<dbReference type="InterPro" id="IPR036565">
    <property type="entry name" value="Mur-like_cat_sf"/>
</dbReference>
<gene>
    <name evidence="14" type="primary">murC</name>
    <name evidence="19" type="ORF">G3O08_05635</name>
</gene>
<keyword evidence="11 14" id="KW-0131">Cell cycle</keyword>
<feature type="domain" description="Mur ligase N-terminal catalytic" evidence="16">
    <location>
        <begin position="9"/>
        <end position="113"/>
    </location>
</feature>
<keyword evidence="15" id="KW-0472">Membrane</keyword>
<keyword evidence="15" id="KW-1133">Transmembrane helix</keyword>
<dbReference type="Gene3D" id="3.40.50.720">
    <property type="entry name" value="NAD(P)-binding Rossmann-like Domain"/>
    <property type="match status" value="1"/>
</dbReference>
<keyword evidence="9 14" id="KW-0133">Cell shape</keyword>
<dbReference type="GO" id="GO:0071555">
    <property type="term" value="P:cell wall organization"/>
    <property type="evidence" value="ECO:0007669"/>
    <property type="project" value="UniProtKB-KW"/>
</dbReference>
<evidence type="ECO:0000256" key="5">
    <source>
        <dbReference type="ARBA" id="ARBA00022598"/>
    </source>
</evidence>
<dbReference type="GO" id="GO:0005737">
    <property type="term" value="C:cytoplasm"/>
    <property type="evidence" value="ECO:0007669"/>
    <property type="project" value="UniProtKB-SubCell"/>
</dbReference>
<dbReference type="InterPro" id="IPR004101">
    <property type="entry name" value="Mur_ligase_C"/>
</dbReference>
<name>A0A7K3WMV2_9FLAO</name>
<dbReference type="EMBL" id="JAAGVY010000007">
    <property type="protein sequence ID" value="NEN22980.1"/>
    <property type="molecule type" value="Genomic_DNA"/>
</dbReference>
<reference evidence="19 20" key="1">
    <citation type="submission" date="2020-02" db="EMBL/GenBank/DDBJ databases">
        <title>Out from the shadows clarifying the taxonomy of the family Cryomorphaceae and related taxa by utilizing the GTDB taxonomic framework.</title>
        <authorList>
            <person name="Bowman J.P."/>
        </authorList>
    </citation>
    <scope>NUCLEOTIDE SEQUENCE [LARGE SCALE GENOMIC DNA]</scope>
    <source>
        <strain evidence="19 20">QSSC 1-22</strain>
    </source>
</reference>
<comment type="catalytic activity">
    <reaction evidence="13 14">
        <text>UDP-N-acetyl-alpha-D-muramate + L-alanine + ATP = UDP-N-acetyl-alpha-D-muramoyl-L-alanine + ADP + phosphate + H(+)</text>
        <dbReference type="Rhea" id="RHEA:23372"/>
        <dbReference type="ChEBI" id="CHEBI:15378"/>
        <dbReference type="ChEBI" id="CHEBI:30616"/>
        <dbReference type="ChEBI" id="CHEBI:43474"/>
        <dbReference type="ChEBI" id="CHEBI:57972"/>
        <dbReference type="ChEBI" id="CHEBI:70757"/>
        <dbReference type="ChEBI" id="CHEBI:83898"/>
        <dbReference type="ChEBI" id="CHEBI:456216"/>
        <dbReference type="EC" id="6.3.2.8"/>
    </reaction>
</comment>
<keyword evidence="8 14" id="KW-0067">ATP-binding</keyword>
<dbReference type="Gene3D" id="3.90.190.20">
    <property type="entry name" value="Mur ligase, C-terminal domain"/>
    <property type="match status" value="1"/>
</dbReference>
<dbReference type="InterPro" id="IPR005758">
    <property type="entry name" value="UDP-N-AcMur_Ala_ligase_MurC"/>
</dbReference>
<dbReference type="Proteomes" id="UP000486602">
    <property type="component" value="Unassembled WGS sequence"/>
</dbReference>
<evidence type="ECO:0000256" key="7">
    <source>
        <dbReference type="ARBA" id="ARBA00022741"/>
    </source>
</evidence>
<dbReference type="SUPFAM" id="SSF51984">
    <property type="entry name" value="MurCD N-terminal domain"/>
    <property type="match status" value="1"/>
</dbReference>
<evidence type="ECO:0000256" key="9">
    <source>
        <dbReference type="ARBA" id="ARBA00022960"/>
    </source>
</evidence>
<dbReference type="Gene3D" id="3.40.1190.10">
    <property type="entry name" value="Mur-like, catalytic domain"/>
    <property type="match status" value="1"/>
</dbReference>
<evidence type="ECO:0000256" key="12">
    <source>
        <dbReference type="ARBA" id="ARBA00023316"/>
    </source>
</evidence>
<evidence type="ECO:0000256" key="13">
    <source>
        <dbReference type="ARBA" id="ARBA00047833"/>
    </source>
</evidence>
<evidence type="ECO:0000256" key="14">
    <source>
        <dbReference type="HAMAP-Rule" id="MF_00046"/>
    </source>
</evidence>
<dbReference type="PANTHER" id="PTHR43445:SF3">
    <property type="entry name" value="UDP-N-ACETYLMURAMATE--L-ALANINE LIGASE"/>
    <property type="match status" value="1"/>
</dbReference>
<comment type="function">
    <text evidence="14">Cell wall formation.</text>
</comment>
<evidence type="ECO:0000256" key="11">
    <source>
        <dbReference type="ARBA" id="ARBA00023306"/>
    </source>
</evidence>
<dbReference type="GO" id="GO:0009252">
    <property type="term" value="P:peptidoglycan biosynthetic process"/>
    <property type="evidence" value="ECO:0007669"/>
    <property type="project" value="UniProtKB-UniRule"/>
</dbReference>
<dbReference type="SUPFAM" id="SSF53623">
    <property type="entry name" value="MurD-like peptide ligases, catalytic domain"/>
    <property type="match status" value="1"/>
</dbReference>
<evidence type="ECO:0000259" key="17">
    <source>
        <dbReference type="Pfam" id="PF02875"/>
    </source>
</evidence>
<dbReference type="NCBIfam" id="TIGR01082">
    <property type="entry name" value="murC"/>
    <property type="match status" value="1"/>
</dbReference>
<dbReference type="GO" id="GO:0051301">
    <property type="term" value="P:cell division"/>
    <property type="evidence" value="ECO:0007669"/>
    <property type="project" value="UniProtKB-KW"/>
</dbReference>
<evidence type="ECO:0000256" key="6">
    <source>
        <dbReference type="ARBA" id="ARBA00022618"/>
    </source>
</evidence>
<feature type="transmembrane region" description="Helical" evidence="15">
    <location>
        <begin position="6"/>
        <end position="26"/>
    </location>
</feature>
<feature type="domain" description="Mur ligase C-terminal" evidence="17">
    <location>
        <begin position="316"/>
        <end position="441"/>
    </location>
</feature>
<comment type="subcellular location">
    <subcellularLocation>
        <location evidence="1 14">Cytoplasm</location>
    </subcellularLocation>
</comment>
<keyword evidence="20" id="KW-1185">Reference proteome</keyword>
<comment type="similarity">
    <text evidence="14">Belongs to the MurCDEF family.</text>
</comment>
<feature type="binding site" evidence="14">
    <location>
        <begin position="121"/>
        <end position="127"/>
    </location>
    <ligand>
        <name>ATP</name>
        <dbReference type="ChEBI" id="CHEBI:30616"/>
    </ligand>
</feature>
<evidence type="ECO:0000313" key="20">
    <source>
        <dbReference type="Proteomes" id="UP000486602"/>
    </source>
</evidence>
<keyword evidence="5 14" id="KW-0436">Ligase</keyword>
<accession>A0A7K3WMV2</accession>
<dbReference type="Pfam" id="PF01225">
    <property type="entry name" value="Mur_ligase"/>
    <property type="match status" value="1"/>
</dbReference>
<evidence type="ECO:0000256" key="3">
    <source>
        <dbReference type="ARBA" id="ARBA00012211"/>
    </source>
</evidence>
<dbReference type="SUPFAM" id="SSF53244">
    <property type="entry name" value="MurD-like peptide ligases, peptide-binding domain"/>
    <property type="match status" value="1"/>
</dbReference>
<evidence type="ECO:0000259" key="16">
    <source>
        <dbReference type="Pfam" id="PF01225"/>
    </source>
</evidence>
<protein>
    <recommendedName>
        <fullName evidence="3 14">UDP-N-acetylmuramate--L-alanine ligase</fullName>
        <ecNumber evidence="3 14">6.3.2.8</ecNumber>
    </recommendedName>
    <alternativeName>
        <fullName evidence="14">UDP-N-acetylmuramoyl-L-alanine synthetase</fullName>
    </alternativeName>
</protein>
<keyword evidence="15" id="KW-0812">Transmembrane</keyword>
<feature type="domain" description="Mur ligase central" evidence="18">
    <location>
        <begin position="119"/>
        <end position="294"/>
    </location>
</feature>
<dbReference type="GO" id="GO:0005524">
    <property type="term" value="F:ATP binding"/>
    <property type="evidence" value="ECO:0007669"/>
    <property type="project" value="UniProtKB-UniRule"/>
</dbReference>
<dbReference type="Pfam" id="PF02875">
    <property type="entry name" value="Mur_ligase_C"/>
    <property type="match status" value="1"/>
</dbReference>
<dbReference type="InterPro" id="IPR000713">
    <property type="entry name" value="Mur_ligase_N"/>
</dbReference>
<dbReference type="RefSeq" id="WP_163283742.1">
    <property type="nucleotide sequence ID" value="NZ_JAAGVY010000007.1"/>
</dbReference>
<dbReference type="InterPro" id="IPR050061">
    <property type="entry name" value="MurCDEF_pg_biosynth"/>
</dbReference>
<evidence type="ECO:0000313" key="19">
    <source>
        <dbReference type="EMBL" id="NEN22980.1"/>
    </source>
</evidence>
<dbReference type="EC" id="6.3.2.8" evidence="3 14"/>
<keyword evidence="7 14" id="KW-0547">Nucleotide-binding</keyword>
<dbReference type="GO" id="GO:0008763">
    <property type="term" value="F:UDP-N-acetylmuramate-L-alanine ligase activity"/>
    <property type="evidence" value="ECO:0007669"/>
    <property type="project" value="UniProtKB-UniRule"/>
</dbReference>
<dbReference type="InterPro" id="IPR013221">
    <property type="entry name" value="Mur_ligase_cen"/>
</dbReference>
<sequence length="459" mass="51033">MNLEKIHSVYFVGIGGIGMSAIARYFKAMGKNVFGYDRVHTALTANLESEGMQIVYTDNPEELAPDFLNQPIDNTLVVYTPAIPVTHAGLGYLRQHGYRVVKRSEVLSEIIEKQKTIAIAGTHGKTTTSAMVAHILNHSGIKCNAFLGGIALNFNSNVILNPDAEYAVVEADEYDRSFLKLNPFLAIITSVDADHLDIYDNADAMHNAFQEFANKVSDQGAVFIHSGISLSAKAKKITYSLDDKKADLYASSLHIENGTYVFDVIFQSKNLGTVRSTYPGHHNIENAITAIGIALELGIEWGKIVDSIATFAGVKRRFEYHIKRNDRVFIDDYAHHPTEISACVGSVKELYPDSRITGVFQPHLYSRTRDFGDGFARSLEALNEVVLMEIYPAREEPIPGIDSEWLLNKVRTVNKKLVQRENLVDEILRLDPEVLLTMGAGDIDKMIEPLKSALNEKDE</sequence>
<keyword evidence="4 14" id="KW-0963">Cytoplasm</keyword>
<keyword evidence="6 14" id="KW-0132">Cell division</keyword>
<evidence type="ECO:0000259" key="18">
    <source>
        <dbReference type="Pfam" id="PF08245"/>
    </source>
</evidence>
<dbReference type="HAMAP" id="MF_00046">
    <property type="entry name" value="MurC"/>
    <property type="match status" value="1"/>
</dbReference>
<comment type="caution">
    <text evidence="19">The sequence shown here is derived from an EMBL/GenBank/DDBJ whole genome shotgun (WGS) entry which is preliminary data.</text>
</comment>
<evidence type="ECO:0000256" key="4">
    <source>
        <dbReference type="ARBA" id="ARBA00022490"/>
    </source>
</evidence>
<evidence type="ECO:0000256" key="1">
    <source>
        <dbReference type="ARBA" id="ARBA00004496"/>
    </source>
</evidence>
<dbReference type="UniPathway" id="UPA00219"/>
<evidence type="ECO:0000256" key="10">
    <source>
        <dbReference type="ARBA" id="ARBA00022984"/>
    </source>
</evidence>
<evidence type="ECO:0000256" key="8">
    <source>
        <dbReference type="ARBA" id="ARBA00022840"/>
    </source>
</evidence>
<dbReference type="AlphaFoldDB" id="A0A7K3WMV2"/>
<dbReference type="Pfam" id="PF08245">
    <property type="entry name" value="Mur_ligase_M"/>
    <property type="match status" value="1"/>
</dbReference>
<keyword evidence="10 14" id="KW-0573">Peptidoglycan synthesis</keyword>
<evidence type="ECO:0000256" key="15">
    <source>
        <dbReference type="SAM" id="Phobius"/>
    </source>
</evidence>
<dbReference type="InterPro" id="IPR036615">
    <property type="entry name" value="Mur_ligase_C_dom_sf"/>
</dbReference>
<proteinExistence type="inferred from homology"/>
<comment type="pathway">
    <text evidence="2 14">Cell wall biogenesis; peptidoglycan biosynthesis.</text>
</comment>
<keyword evidence="12 14" id="KW-0961">Cell wall biogenesis/degradation</keyword>